<dbReference type="InterPro" id="IPR036028">
    <property type="entry name" value="SH3-like_dom_sf"/>
</dbReference>
<dbReference type="InterPro" id="IPR001452">
    <property type="entry name" value="SH3_domain"/>
</dbReference>
<dbReference type="InterPro" id="IPR001202">
    <property type="entry name" value="WW_dom"/>
</dbReference>
<dbReference type="Pfam" id="PF00397">
    <property type="entry name" value="WW"/>
    <property type="match status" value="1"/>
</dbReference>
<dbReference type="PROSITE" id="PS50002">
    <property type="entry name" value="SH3"/>
    <property type="match status" value="1"/>
</dbReference>
<feature type="region of interest" description="Disordered" evidence="3">
    <location>
        <begin position="700"/>
        <end position="723"/>
    </location>
</feature>
<evidence type="ECO:0000259" key="4">
    <source>
        <dbReference type="PROSITE" id="PS50002"/>
    </source>
</evidence>
<feature type="domain" description="WW" evidence="5">
    <location>
        <begin position="727"/>
        <end position="760"/>
    </location>
</feature>
<keyword evidence="7" id="KW-1185">Reference proteome</keyword>
<dbReference type="PANTHER" id="PTHR47326">
    <property type="entry name" value="TRANSPOSABLE ELEMENT TC3 TRANSPOSASE-LIKE PROTEIN"/>
    <property type="match status" value="1"/>
</dbReference>
<organism evidence="6 7">
    <name type="scientific">Periplaneta americana</name>
    <name type="common">American cockroach</name>
    <name type="synonym">Blatta americana</name>
    <dbReference type="NCBI Taxonomy" id="6978"/>
    <lineage>
        <taxon>Eukaryota</taxon>
        <taxon>Metazoa</taxon>
        <taxon>Ecdysozoa</taxon>
        <taxon>Arthropoda</taxon>
        <taxon>Hexapoda</taxon>
        <taxon>Insecta</taxon>
        <taxon>Pterygota</taxon>
        <taxon>Neoptera</taxon>
        <taxon>Polyneoptera</taxon>
        <taxon>Dictyoptera</taxon>
        <taxon>Blattodea</taxon>
        <taxon>Blattoidea</taxon>
        <taxon>Blattidae</taxon>
        <taxon>Blattinae</taxon>
        <taxon>Periplaneta</taxon>
    </lineage>
</organism>
<protein>
    <submittedName>
        <fullName evidence="6">Uncharacterized protein</fullName>
    </submittedName>
</protein>
<evidence type="ECO:0000313" key="6">
    <source>
        <dbReference type="EMBL" id="KAJ4439097.1"/>
    </source>
</evidence>
<evidence type="ECO:0000256" key="1">
    <source>
        <dbReference type="ARBA" id="ARBA00022443"/>
    </source>
</evidence>
<evidence type="ECO:0000313" key="7">
    <source>
        <dbReference type="Proteomes" id="UP001148838"/>
    </source>
</evidence>
<dbReference type="SUPFAM" id="SSF51045">
    <property type="entry name" value="WW domain"/>
    <property type="match status" value="1"/>
</dbReference>
<dbReference type="SUPFAM" id="SSF50044">
    <property type="entry name" value="SH3-domain"/>
    <property type="match status" value="1"/>
</dbReference>
<feature type="domain" description="SH3" evidence="4">
    <location>
        <begin position="5"/>
        <end position="68"/>
    </location>
</feature>
<dbReference type="Pfam" id="PF00018">
    <property type="entry name" value="SH3_1"/>
    <property type="match status" value="1"/>
</dbReference>
<evidence type="ECO:0000256" key="2">
    <source>
        <dbReference type="PROSITE-ProRule" id="PRU00192"/>
    </source>
</evidence>
<keyword evidence="1 2" id="KW-0728">SH3 domain</keyword>
<feature type="region of interest" description="Disordered" evidence="3">
    <location>
        <begin position="72"/>
        <end position="91"/>
    </location>
</feature>
<feature type="region of interest" description="Disordered" evidence="3">
    <location>
        <begin position="613"/>
        <end position="646"/>
    </location>
</feature>
<accession>A0ABQ8SZM1</accession>
<sequence>MSEDFQGIHLRVLYDFEYISKDERKIKIQEGERLFLIKKTNSDWWQVIRSSSERPFFVPAAYVEEYTCDQDASENSHSSKHSKRKVSDENVERIREAFQRSPRKSIRQASVQLNIPPTTVHTVLHKRLRLRAYKLQLHQMITPNDKLERKRFAETMLDKVDDDDTFLTRVCFSDEATFHTVTADTYLDMLQLYAVPQLPDGAIFQQDGAPPHFANMVRTFLDEQFPARWIGRGSPYITWPARSPDLTPPDFSCGDLQERIYAAVNNVTPQMLHNTWVEVEYRLDISVPPMEAMLRFMEHKGLPHCTKNNLKEDKETDALNNSSEHPLHREHATSKTQTERRSDQEILMDKRKSWVVDELVTQLAKIKSESNIVASQDDCARAEERHEKKVEERYVTSSTKINLVNAPEDGVTCSSKHSVTVDKDKEDSCVDKVSGRKNTSEDNVHSIVSTRPLEGLKNEFTITESVDEDPLGVQLEDMKTAGLPSKPLGDTPETSSIKAEDDKKLDSVVSGANSKLNYSRSFKTKKELQVLKLRHGNSVLSTSWENELSNPEHKKSRHTVQYKSAFRNSGNFFNSVGAQVELKHNLLKASHSGSELDALELRDVSTEKSIQTQLLLPHKPKNAALPSGSESEENLDESVGPDEGSVSGLSDDLFFQSGTSKESCSDISDSAISDDLFIASLGDERKKGFWNVQKRRQLTSKKNKVESERMARYSLPPSPSPDHQPVKILKEDWQEYQTSAGRTYYYNLKSHEKSWKPPRRQQKLLIPDLPRKSSVAAFRLATGHYCLAKHLHRIEIYQLAKHLHRIEIYQSPNCLLCNSNQEMDSEHLKICASVADHDNIFEKYWSAREYLTFKYLSIRKNKLQLLNECRHGNNSSLQESIDSLGSNTCPQEAVEQKGVEYVPVPEGWHEAYDEVSGQLCYINDASGAKVRGKMAVEMVLGWKERSTVNPMNATKFASHAGVVERN</sequence>
<evidence type="ECO:0000256" key="3">
    <source>
        <dbReference type="SAM" id="MobiDB-lite"/>
    </source>
</evidence>
<name>A0ABQ8SZM1_PERAM</name>
<proteinExistence type="predicted"/>
<dbReference type="EMBL" id="JAJSOF020000019">
    <property type="protein sequence ID" value="KAJ4439097.1"/>
    <property type="molecule type" value="Genomic_DNA"/>
</dbReference>
<dbReference type="SMART" id="SM00456">
    <property type="entry name" value="WW"/>
    <property type="match status" value="2"/>
</dbReference>
<dbReference type="InterPro" id="IPR036397">
    <property type="entry name" value="RNaseH_sf"/>
</dbReference>
<dbReference type="PROSITE" id="PS50020">
    <property type="entry name" value="WW_DOMAIN_2"/>
    <property type="match status" value="1"/>
</dbReference>
<dbReference type="CDD" id="cd00201">
    <property type="entry name" value="WW"/>
    <property type="match status" value="1"/>
</dbReference>
<dbReference type="Gene3D" id="2.20.70.10">
    <property type="match status" value="1"/>
</dbReference>
<dbReference type="Gene3D" id="3.30.420.10">
    <property type="entry name" value="Ribonuclease H-like superfamily/Ribonuclease H"/>
    <property type="match status" value="1"/>
</dbReference>
<dbReference type="Gene3D" id="2.30.30.40">
    <property type="entry name" value="SH3 Domains"/>
    <property type="match status" value="1"/>
</dbReference>
<dbReference type="PANTHER" id="PTHR47326:SF1">
    <property type="entry name" value="HTH PSQ-TYPE DOMAIN-CONTAINING PROTEIN"/>
    <property type="match status" value="1"/>
</dbReference>
<dbReference type="SMART" id="SM00326">
    <property type="entry name" value="SH3"/>
    <property type="match status" value="1"/>
</dbReference>
<feature type="compositionally biased region" description="Basic and acidic residues" evidence="3">
    <location>
        <begin position="325"/>
        <end position="345"/>
    </location>
</feature>
<feature type="region of interest" description="Disordered" evidence="3">
    <location>
        <begin position="480"/>
        <end position="502"/>
    </location>
</feature>
<gene>
    <name evidence="6" type="ORF">ANN_15054</name>
</gene>
<dbReference type="Proteomes" id="UP001148838">
    <property type="component" value="Unassembled WGS sequence"/>
</dbReference>
<dbReference type="CDD" id="cd11888">
    <property type="entry name" value="SH3_ARHGAP9_like"/>
    <property type="match status" value="1"/>
</dbReference>
<reference evidence="6 7" key="1">
    <citation type="journal article" date="2022" name="Allergy">
        <title>Genome assembly and annotation of Periplaneta americana reveal a comprehensive cockroach allergen profile.</title>
        <authorList>
            <person name="Wang L."/>
            <person name="Xiong Q."/>
            <person name="Saelim N."/>
            <person name="Wang L."/>
            <person name="Nong W."/>
            <person name="Wan A.T."/>
            <person name="Shi M."/>
            <person name="Liu X."/>
            <person name="Cao Q."/>
            <person name="Hui J.H.L."/>
            <person name="Sookrung N."/>
            <person name="Leung T.F."/>
            <person name="Tungtrongchitr A."/>
            <person name="Tsui S.K.W."/>
        </authorList>
    </citation>
    <scope>NUCLEOTIDE SEQUENCE [LARGE SCALE GENOMIC DNA]</scope>
    <source>
        <strain evidence="6">PWHHKU_190912</strain>
    </source>
</reference>
<dbReference type="InterPro" id="IPR036020">
    <property type="entry name" value="WW_dom_sf"/>
</dbReference>
<feature type="region of interest" description="Disordered" evidence="3">
    <location>
        <begin position="317"/>
        <end position="345"/>
    </location>
</feature>
<feature type="compositionally biased region" description="Acidic residues" evidence="3">
    <location>
        <begin position="630"/>
        <end position="640"/>
    </location>
</feature>
<evidence type="ECO:0000259" key="5">
    <source>
        <dbReference type="PROSITE" id="PS50020"/>
    </source>
</evidence>
<comment type="caution">
    <text evidence="6">The sequence shown here is derived from an EMBL/GenBank/DDBJ whole genome shotgun (WGS) entry which is preliminary data.</text>
</comment>